<evidence type="ECO:0000313" key="3">
    <source>
        <dbReference type="Proteomes" id="UP000228921"/>
    </source>
</evidence>
<dbReference type="Proteomes" id="UP000228921">
    <property type="component" value="Unassembled WGS sequence"/>
</dbReference>
<dbReference type="Pfam" id="PF05685">
    <property type="entry name" value="Uma2"/>
    <property type="match status" value="1"/>
</dbReference>
<keyword evidence="2" id="KW-0255">Endonuclease</keyword>
<protein>
    <submittedName>
        <fullName evidence="2">Uma2 family endonuclease</fullName>
    </submittedName>
</protein>
<name>A0A2M8P3J1_9CHLR</name>
<proteinExistence type="predicted"/>
<dbReference type="GO" id="GO:0004519">
    <property type="term" value="F:endonuclease activity"/>
    <property type="evidence" value="ECO:0007669"/>
    <property type="project" value="UniProtKB-KW"/>
</dbReference>
<gene>
    <name evidence="2" type="ORF">CUN51_00360</name>
</gene>
<dbReference type="AlphaFoldDB" id="A0A2M8P3J1"/>
<organism evidence="2 3">
    <name type="scientific">Candidatus Thermofonsia Clade 1 bacterium</name>
    <dbReference type="NCBI Taxonomy" id="2364210"/>
    <lineage>
        <taxon>Bacteria</taxon>
        <taxon>Bacillati</taxon>
        <taxon>Chloroflexota</taxon>
        <taxon>Candidatus Thermofontia</taxon>
        <taxon>Candidatus Thermofonsia Clade 1</taxon>
    </lineage>
</organism>
<dbReference type="EMBL" id="PGTK01000001">
    <property type="protein sequence ID" value="PJF32115.1"/>
    <property type="molecule type" value="Genomic_DNA"/>
</dbReference>
<feature type="domain" description="Putative restriction endonuclease" evidence="1">
    <location>
        <begin position="14"/>
        <end position="183"/>
    </location>
</feature>
<evidence type="ECO:0000313" key="2">
    <source>
        <dbReference type="EMBL" id="PJF32115.1"/>
    </source>
</evidence>
<dbReference type="CDD" id="cd06260">
    <property type="entry name" value="DUF820-like"/>
    <property type="match status" value="1"/>
</dbReference>
<reference evidence="2 3" key="1">
    <citation type="submission" date="2017-11" db="EMBL/GenBank/DDBJ databases">
        <title>Evolution of Phototrophy in the Chloroflexi Phylum Driven by Horizontal Gene Transfer.</title>
        <authorList>
            <person name="Ward L.M."/>
            <person name="Hemp J."/>
            <person name="Shih P.M."/>
            <person name="Mcglynn S.E."/>
            <person name="Fischer W."/>
        </authorList>
    </citation>
    <scope>NUCLEOTIDE SEQUENCE [LARGE SCALE GENOMIC DNA]</scope>
    <source>
        <strain evidence="2">CP2_2F</strain>
    </source>
</reference>
<keyword evidence="2" id="KW-0540">Nuclease</keyword>
<dbReference type="InterPro" id="IPR011335">
    <property type="entry name" value="Restrct_endonuc-II-like"/>
</dbReference>
<evidence type="ECO:0000259" key="1">
    <source>
        <dbReference type="Pfam" id="PF05685"/>
    </source>
</evidence>
<accession>A0A2M8P3J1</accession>
<dbReference type="InterPro" id="IPR008538">
    <property type="entry name" value="Uma2"/>
</dbReference>
<keyword evidence="2" id="KW-0378">Hydrolase</keyword>
<dbReference type="InterPro" id="IPR012296">
    <property type="entry name" value="Nuclease_put_TT1808"/>
</dbReference>
<comment type="caution">
    <text evidence="2">The sequence shown here is derived from an EMBL/GenBank/DDBJ whole genome shotgun (WGS) entry which is preliminary data.</text>
</comment>
<dbReference type="PANTHER" id="PTHR34107">
    <property type="entry name" value="SLL0198 PROTEIN-RELATED"/>
    <property type="match status" value="1"/>
</dbReference>
<sequence>MSVQTRATMTASAFEAWLGLPENAERRHELIMGEVFEVSPSSQLSTLISTALILALGNFVKARNLGVVTNPEGGFRLSETDVLAPDVAFIARERLGMISRCGFFTVVPDLAVEVVSPSDAARMVQRKAARYLALGVREVWLIYPEERSAEIYRPLPQGYQVVPLSVEQSLESGAILPDFSLPLRDLFDIGYPIEGGES</sequence>
<dbReference type="PANTHER" id="PTHR34107:SF4">
    <property type="entry name" value="SLL1222 PROTEIN"/>
    <property type="match status" value="1"/>
</dbReference>
<dbReference type="SUPFAM" id="SSF52980">
    <property type="entry name" value="Restriction endonuclease-like"/>
    <property type="match status" value="1"/>
</dbReference>
<dbReference type="Gene3D" id="3.90.1570.10">
    <property type="entry name" value="tt1808, chain A"/>
    <property type="match status" value="1"/>
</dbReference>